<protein>
    <submittedName>
        <fullName evidence="2">Uncharacterized protein</fullName>
    </submittedName>
</protein>
<dbReference type="AlphaFoldDB" id="A0A4P9WCC1"/>
<keyword evidence="3" id="KW-1185">Reference proteome</keyword>
<gene>
    <name evidence="2" type="ORF">BDK51DRAFT_43926</name>
</gene>
<reference evidence="3" key="1">
    <citation type="journal article" date="2018" name="Nat. Microbiol.">
        <title>Leveraging single-cell genomics to expand the fungal tree of life.</title>
        <authorList>
            <person name="Ahrendt S.R."/>
            <person name="Quandt C.A."/>
            <person name="Ciobanu D."/>
            <person name="Clum A."/>
            <person name="Salamov A."/>
            <person name="Andreopoulos B."/>
            <person name="Cheng J.F."/>
            <person name="Woyke T."/>
            <person name="Pelin A."/>
            <person name="Henrissat B."/>
            <person name="Reynolds N.K."/>
            <person name="Benny G.L."/>
            <person name="Smith M.E."/>
            <person name="James T.Y."/>
            <person name="Grigoriev I.V."/>
        </authorList>
    </citation>
    <scope>NUCLEOTIDE SEQUENCE [LARGE SCALE GENOMIC DNA]</scope>
</reference>
<proteinExistence type="predicted"/>
<feature type="compositionally biased region" description="Low complexity" evidence="1">
    <location>
        <begin position="331"/>
        <end position="348"/>
    </location>
</feature>
<evidence type="ECO:0000256" key="1">
    <source>
        <dbReference type="SAM" id="MobiDB-lite"/>
    </source>
</evidence>
<feature type="region of interest" description="Disordered" evidence="1">
    <location>
        <begin position="311"/>
        <end position="356"/>
    </location>
</feature>
<dbReference type="EMBL" id="KZ995797">
    <property type="protein sequence ID" value="RKO89962.1"/>
    <property type="molecule type" value="Genomic_DNA"/>
</dbReference>
<organism evidence="2 3">
    <name type="scientific">Blyttiomyces helicus</name>
    <dbReference type="NCBI Taxonomy" id="388810"/>
    <lineage>
        <taxon>Eukaryota</taxon>
        <taxon>Fungi</taxon>
        <taxon>Fungi incertae sedis</taxon>
        <taxon>Chytridiomycota</taxon>
        <taxon>Chytridiomycota incertae sedis</taxon>
        <taxon>Chytridiomycetes</taxon>
        <taxon>Chytridiomycetes incertae sedis</taxon>
        <taxon>Blyttiomyces</taxon>
    </lineage>
</organism>
<evidence type="ECO:0000313" key="2">
    <source>
        <dbReference type="EMBL" id="RKO89962.1"/>
    </source>
</evidence>
<accession>A0A4P9WCC1</accession>
<feature type="compositionally biased region" description="Basic residues" evidence="1">
    <location>
        <begin position="149"/>
        <end position="159"/>
    </location>
</feature>
<evidence type="ECO:0000313" key="3">
    <source>
        <dbReference type="Proteomes" id="UP000269721"/>
    </source>
</evidence>
<dbReference type="Proteomes" id="UP000269721">
    <property type="component" value="Unassembled WGS sequence"/>
</dbReference>
<feature type="region of interest" description="Disordered" evidence="1">
    <location>
        <begin position="140"/>
        <end position="169"/>
    </location>
</feature>
<name>A0A4P9WCC1_9FUNG</name>
<sequence length="356" mass="38688">MHLQMASSPRDVEDDLAAHLHIEATSPSSSSFRPGEKSSGASVLSEGSCLFSHTFPIPLPNVPVAGYDFQRNPAHRADGSLSGIASHSIHYLNPQPAIQNDVRPVPFGSSTPQNAPARPACARLVPSSFPERRRRFTFEAASSAPHAKVATRRQARLTSRRPSWLASDGGLHRLPARRRLLGENRGCGLEGETLAFCRSIFRAGREVREDASPQESAHDVDAAMLCEVGEDASPQESTHDVDAAVLDCAQLRPPSPPCETCIPTREPWTWATIPIDVLRLLFRWVRALGGVDGRAALYSCRFAVFGLKRSTSSPETPMHVDQFNRREPPRALRSSTTSSRPAPTLSSSVSMGKSST</sequence>